<evidence type="ECO:0000313" key="2">
    <source>
        <dbReference type="Proteomes" id="UP000095100"/>
    </source>
</evidence>
<dbReference type="NCBIfam" id="NF047539">
    <property type="entry name" value="XAC2610_fam"/>
    <property type="match status" value="1"/>
</dbReference>
<dbReference type="EMBL" id="CP013447">
    <property type="protein sequence ID" value="AOK26218.1"/>
    <property type="molecule type" value="Genomic_DNA"/>
</dbReference>
<organism evidence="1 2">
    <name type="scientific">Burkholderia ubonensis</name>
    <dbReference type="NCBI Taxonomy" id="101571"/>
    <lineage>
        <taxon>Bacteria</taxon>
        <taxon>Pseudomonadati</taxon>
        <taxon>Pseudomonadota</taxon>
        <taxon>Betaproteobacteria</taxon>
        <taxon>Burkholderiales</taxon>
        <taxon>Burkholderiaceae</taxon>
        <taxon>Burkholderia</taxon>
        <taxon>Burkholderia cepacia complex</taxon>
    </lineage>
</organism>
<dbReference type="AlphaFoldDB" id="A0AAU8UNA6"/>
<reference evidence="1 2" key="1">
    <citation type="submission" date="2015-12" db="EMBL/GenBank/DDBJ databases">
        <title>Diversity of Burkholderia near neighbor genomes.</title>
        <authorList>
            <person name="Sahl J."/>
            <person name="Wagner D."/>
            <person name="Keim P."/>
        </authorList>
    </citation>
    <scope>NUCLEOTIDE SEQUENCE [LARGE SCALE GENOMIC DNA]</scope>
    <source>
        <strain evidence="1 2">MSMB1189WGS</strain>
    </source>
</reference>
<dbReference type="Proteomes" id="UP000095100">
    <property type="component" value="Chromosome 2"/>
</dbReference>
<sequence>MFLPEIVDINFDGYLDLMLAQTLPAGPNIPYDYWAYDPVQGKMVSVSDEMAGVTSPNFDPVNKIISVSWRASCCEHGVTTYRWKGKHLVEIDTASSYFQPEIIDGKLAICYITPAYLRNGRIEYPDAVYQHGATLRTTPLKLSDCSDVSPNDLSGIQGRVEIQVWSGDSSPTKLVRTERLRWKKTPVAGGKTMYCPDIPVFNHGAIKRHLLKAPNQCSDTPVE</sequence>
<proteinExistence type="predicted"/>
<gene>
    <name evidence="1" type="ORF">WK67_26365</name>
</gene>
<evidence type="ECO:0008006" key="3">
    <source>
        <dbReference type="Google" id="ProtNLM"/>
    </source>
</evidence>
<evidence type="ECO:0000313" key="1">
    <source>
        <dbReference type="EMBL" id="AOK26218.1"/>
    </source>
</evidence>
<protein>
    <recommendedName>
        <fullName evidence="3">Nitrite reductase</fullName>
    </recommendedName>
</protein>
<dbReference type="InterPro" id="IPR058087">
    <property type="entry name" value="XAC2610_dom"/>
</dbReference>
<name>A0AAU8UNA6_9BURK</name>
<accession>A0AAU8UNA6</accession>